<dbReference type="EMBL" id="CP001688">
    <property type="protein sequence ID" value="ACV47688.1"/>
    <property type="molecule type" value="Genomic_DNA"/>
</dbReference>
<name>C7P3L6_HALMD</name>
<proteinExistence type="predicted"/>
<dbReference type="STRING" id="485914.Hmuk_1574"/>
<evidence type="ECO:0000313" key="2">
    <source>
        <dbReference type="Proteomes" id="UP000001746"/>
    </source>
</evidence>
<accession>C7P3L6</accession>
<evidence type="ECO:0000313" key="1">
    <source>
        <dbReference type="EMBL" id="ACV47688.1"/>
    </source>
</evidence>
<reference evidence="1 2" key="1">
    <citation type="journal article" date="2009" name="Stand. Genomic Sci.">
        <title>Complete genome sequence of Halomicrobium mukohataei type strain (arg-2).</title>
        <authorList>
            <person name="Tindall B.J."/>
            <person name="Schneider S."/>
            <person name="Lapidus A."/>
            <person name="Copeland A."/>
            <person name="Glavina Del Rio T."/>
            <person name="Nolan M."/>
            <person name="Lucas S."/>
            <person name="Chen F."/>
            <person name="Tice H."/>
            <person name="Cheng J.F."/>
            <person name="Saunders E."/>
            <person name="Bruce D."/>
            <person name="Goodwin L."/>
            <person name="Pitluck S."/>
            <person name="Mikhailova N."/>
            <person name="Pati A."/>
            <person name="Ivanova N."/>
            <person name="Mavrommatis K."/>
            <person name="Chen A."/>
            <person name="Palaniappan K."/>
            <person name="Chain P."/>
            <person name="Land M."/>
            <person name="Hauser L."/>
            <person name="Chang Y.J."/>
            <person name="Jeffries C.D."/>
            <person name="Brettin T."/>
            <person name="Han C."/>
            <person name="Rohde M."/>
            <person name="Goker M."/>
            <person name="Bristow J."/>
            <person name="Eisen J.A."/>
            <person name="Markowitz V."/>
            <person name="Hugenholtz P."/>
            <person name="Klenk H.P."/>
            <person name="Kyrpides N.C."/>
            <person name="Detter J.C."/>
        </authorList>
    </citation>
    <scope>NUCLEOTIDE SEQUENCE [LARGE SCALE GENOMIC DNA]</scope>
    <source>
        <strain evidence="2">ATCC 700874 / DSM 12286 / JCM 9738 / NCIMB 13541</strain>
    </source>
</reference>
<dbReference type="eggNOG" id="arCOG09174">
    <property type="taxonomic scope" value="Archaea"/>
</dbReference>
<dbReference type="HOGENOM" id="CLU_2115411_0_0_2"/>
<keyword evidence="2" id="KW-1185">Reference proteome</keyword>
<sequence>MNNFYGNASWEAANSDDEFRTIYMSRLAETGRPVQEYIPVRSGGQFFYDMIYCTRQTKGGSPYIQVLEDMKEKIEQLTGEDVERILRFMRGEQTSLDLFDQGDDQQTGLGDFMD</sequence>
<organism evidence="1 2">
    <name type="scientific">Halomicrobium mukohataei (strain ATCC 700874 / DSM 12286 / JCM 9738 / NCIMB 13541)</name>
    <name type="common">Haloarcula mukohataei</name>
    <dbReference type="NCBI Taxonomy" id="485914"/>
    <lineage>
        <taxon>Archaea</taxon>
        <taxon>Methanobacteriati</taxon>
        <taxon>Methanobacteriota</taxon>
        <taxon>Stenosarchaea group</taxon>
        <taxon>Halobacteria</taxon>
        <taxon>Halobacteriales</taxon>
        <taxon>Haloarculaceae</taxon>
        <taxon>Halomicrobium</taxon>
    </lineage>
</organism>
<dbReference type="KEGG" id="hmu:Hmuk_1574"/>
<dbReference type="Proteomes" id="UP000001746">
    <property type="component" value="Chromosome"/>
</dbReference>
<gene>
    <name evidence="1" type="ordered locus">Hmuk_1574</name>
</gene>
<dbReference type="AlphaFoldDB" id="C7P3L6"/>
<protein>
    <submittedName>
        <fullName evidence="1">Uncharacterized protein</fullName>
    </submittedName>
</protein>